<keyword evidence="3 7" id="KW-0808">Transferase</keyword>
<dbReference type="Proteomes" id="UP000239469">
    <property type="component" value="Unassembled WGS sequence"/>
</dbReference>
<dbReference type="GO" id="GO:0009307">
    <property type="term" value="P:DNA restriction-modification system"/>
    <property type="evidence" value="ECO:0007669"/>
    <property type="project" value="UniProtKB-KW"/>
</dbReference>
<dbReference type="PANTHER" id="PTHR10629:SF52">
    <property type="entry name" value="DNA (CYTOSINE-5)-METHYLTRANSFERASE 1"/>
    <property type="match status" value="1"/>
</dbReference>
<dbReference type="Gene3D" id="3.40.50.150">
    <property type="entry name" value="Vaccinia Virus protein VP39"/>
    <property type="match status" value="1"/>
</dbReference>
<keyword evidence="4 7" id="KW-0949">S-adenosyl-L-methionine</keyword>
<dbReference type="InterPro" id="IPR050390">
    <property type="entry name" value="C5-Methyltransferase"/>
</dbReference>
<dbReference type="GO" id="GO:0032259">
    <property type="term" value="P:methylation"/>
    <property type="evidence" value="ECO:0007669"/>
    <property type="project" value="UniProtKB-KW"/>
</dbReference>
<dbReference type="GO" id="GO:0003677">
    <property type="term" value="F:DNA binding"/>
    <property type="evidence" value="ECO:0007669"/>
    <property type="project" value="TreeGrafter"/>
</dbReference>
<evidence type="ECO:0000313" key="9">
    <source>
        <dbReference type="Proteomes" id="UP000239469"/>
    </source>
</evidence>
<dbReference type="SUPFAM" id="SSF53335">
    <property type="entry name" value="S-adenosyl-L-methionine-dependent methyltransferases"/>
    <property type="match status" value="1"/>
</dbReference>
<name>A0A2S9WZ48_9NEIS</name>
<dbReference type="OrthoDB" id="9813719at2"/>
<evidence type="ECO:0000256" key="4">
    <source>
        <dbReference type="ARBA" id="ARBA00022691"/>
    </source>
</evidence>
<dbReference type="GO" id="GO:0044027">
    <property type="term" value="P:negative regulation of gene expression via chromosomal CpG island methylation"/>
    <property type="evidence" value="ECO:0007669"/>
    <property type="project" value="TreeGrafter"/>
</dbReference>
<evidence type="ECO:0000256" key="3">
    <source>
        <dbReference type="ARBA" id="ARBA00022679"/>
    </source>
</evidence>
<dbReference type="PROSITE" id="PS00094">
    <property type="entry name" value="C5_MTASE_1"/>
    <property type="match status" value="1"/>
</dbReference>
<gene>
    <name evidence="8" type="ORF">BUE93_20975</name>
</gene>
<accession>A0A2S9WZ48</accession>
<proteinExistence type="inferred from homology"/>
<evidence type="ECO:0000256" key="5">
    <source>
        <dbReference type="ARBA" id="ARBA00022747"/>
    </source>
</evidence>
<keyword evidence="5" id="KW-0680">Restriction system</keyword>
<dbReference type="Gene3D" id="3.90.120.10">
    <property type="entry name" value="DNA Methylase, subunit A, domain 2"/>
    <property type="match status" value="1"/>
</dbReference>
<dbReference type="InterPro" id="IPR029063">
    <property type="entry name" value="SAM-dependent_MTases_sf"/>
</dbReference>
<dbReference type="EC" id="2.1.1.37" evidence="1"/>
<protein>
    <recommendedName>
        <fullName evidence="1">DNA (cytosine-5-)-methyltransferase</fullName>
        <ecNumber evidence="1">2.1.1.37</ecNumber>
    </recommendedName>
</protein>
<organism evidence="8 9">
    <name type="scientific">Chromobacterium amazonense</name>
    <dbReference type="NCBI Taxonomy" id="1382803"/>
    <lineage>
        <taxon>Bacteria</taxon>
        <taxon>Pseudomonadati</taxon>
        <taxon>Pseudomonadota</taxon>
        <taxon>Betaproteobacteria</taxon>
        <taxon>Neisseriales</taxon>
        <taxon>Chromobacteriaceae</taxon>
        <taxon>Chromobacterium</taxon>
    </lineage>
</organism>
<comment type="similarity">
    <text evidence="7">Belongs to the class I-like SAM-binding methyltransferase superfamily. C5-methyltransferase family.</text>
</comment>
<evidence type="ECO:0000256" key="7">
    <source>
        <dbReference type="PROSITE-ProRule" id="PRU01016"/>
    </source>
</evidence>
<evidence type="ECO:0000256" key="2">
    <source>
        <dbReference type="ARBA" id="ARBA00022603"/>
    </source>
</evidence>
<comment type="caution">
    <text evidence="8">The sequence shown here is derived from an EMBL/GenBank/DDBJ whole genome shotgun (WGS) entry which is preliminary data.</text>
</comment>
<evidence type="ECO:0000313" key="8">
    <source>
        <dbReference type="EMBL" id="PRP68738.1"/>
    </source>
</evidence>
<evidence type="ECO:0000256" key="6">
    <source>
        <dbReference type="ARBA" id="ARBA00047422"/>
    </source>
</evidence>
<feature type="active site" evidence="7">
    <location>
        <position position="76"/>
    </location>
</feature>
<dbReference type="InterPro" id="IPR001525">
    <property type="entry name" value="C5_MeTfrase"/>
</dbReference>
<dbReference type="Pfam" id="PF00145">
    <property type="entry name" value="DNA_methylase"/>
    <property type="match status" value="2"/>
</dbReference>
<dbReference type="GO" id="GO:0003886">
    <property type="term" value="F:DNA (cytosine-5-)-methyltransferase activity"/>
    <property type="evidence" value="ECO:0007669"/>
    <property type="project" value="UniProtKB-EC"/>
</dbReference>
<evidence type="ECO:0000256" key="1">
    <source>
        <dbReference type="ARBA" id="ARBA00011975"/>
    </source>
</evidence>
<dbReference type="PROSITE" id="PS51679">
    <property type="entry name" value="SAM_MT_C5"/>
    <property type="match status" value="1"/>
</dbReference>
<dbReference type="PANTHER" id="PTHR10629">
    <property type="entry name" value="CYTOSINE-SPECIFIC METHYLTRANSFERASE"/>
    <property type="match status" value="1"/>
</dbReference>
<reference evidence="8 9" key="1">
    <citation type="submission" date="2017-01" db="EMBL/GenBank/DDBJ databases">
        <title>New insights into the genetic diversity of Chromobacterium isolated from tropical freshwater lake.</title>
        <authorList>
            <person name="Santos A.B."/>
            <person name="Nascimento A.M."/>
            <person name="Da Silva P.C."/>
        </authorList>
    </citation>
    <scope>NUCLEOTIDE SEQUENCE [LARGE SCALE GENOMIC DNA]</scope>
    <source>
        <strain evidence="8 9">56AF</strain>
    </source>
</reference>
<dbReference type="InterPro" id="IPR018117">
    <property type="entry name" value="C5_DNA_meth_AS"/>
</dbReference>
<sequence length="469" mass="49561">MIRFGSVCSGIEAASVAWHPLGWRAAWLAEIEPFPSAVLAHHYPDVPNLGDMTTIARCVLVGEVEAPELLVGGTPCQAFSVAGLREGLADARGALTIKYVELADAIDFIRRRRGEPEAVIVWENVPGVLSSKDNAFGCFLGALAGEDCELQPSGEKWTNAGCVFGPARAVAWRVIDAQYFGVAQRRRRVFVIASARKGFDPAAVLFEFDGVRRDTAPSRGEKEEIAGALTSSLGRRCGVPDGGDTPGLLQPVVGTSTWPVSHCLNAGGMGRIDYETETMVVHQVAGTLQAGGKAAGSATQQDAESGLLIPVTVAGTLTGGARQRGGYSCDDVPIVVHGTQDPDINVNLAHTLGRNHGQENAVLSVALRGRDGGATAELGDDVAGCLRASSGGGDKPHVLAQMRVRRLVPTECERLQGFPDGYTDVPFRRKAAADGPRYKAIGNSKAVPCVAWLGQRIDAALKQRRRIAA</sequence>
<dbReference type="AlphaFoldDB" id="A0A2S9WZ48"/>
<dbReference type="RefSeq" id="WP_106078148.1">
    <property type="nucleotide sequence ID" value="NZ_MTBD01000058.1"/>
</dbReference>
<comment type="catalytic activity">
    <reaction evidence="6">
        <text>a 2'-deoxycytidine in DNA + S-adenosyl-L-methionine = a 5-methyl-2'-deoxycytidine in DNA + S-adenosyl-L-homocysteine + H(+)</text>
        <dbReference type="Rhea" id="RHEA:13681"/>
        <dbReference type="Rhea" id="RHEA-COMP:11369"/>
        <dbReference type="Rhea" id="RHEA-COMP:11370"/>
        <dbReference type="ChEBI" id="CHEBI:15378"/>
        <dbReference type="ChEBI" id="CHEBI:57856"/>
        <dbReference type="ChEBI" id="CHEBI:59789"/>
        <dbReference type="ChEBI" id="CHEBI:85452"/>
        <dbReference type="ChEBI" id="CHEBI:85454"/>
        <dbReference type="EC" id="2.1.1.37"/>
    </reaction>
</comment>
<dbReference type="EMBL" id="MTBD01000058">
    <property type="protein sequence ID" value="PRP68738.1"/>
    <property type="molecule type" value="Genomic_DNA"/>
</dbReference>
<keyword evidence="2 7" id="KW-0489">Methyltransferase</keyword>